<feature type="transmembrane region" description="Helical" evidence="2">
    <location>
        <begin position="168"/>
        <end position="192"/>
    </location>
</feature>
<keyword evidence="3" id="KW-0732">Signal</keyword>
<evidence type="ECO:0000256" key="2">
    <source>
        <dbReference type="SAM" id="Phobius"/>
    </source>
</evidence>
<evidence type="ECO:0000259" key="4">
    <source>
        <dbReference type="PROSITE" id="PS50835"/>
    </source>
</evidence>
<dbReference type="InterPro" id="IPR007110">
    <property type="entry name" value="Ig-like_dom"/>
</dbReference>
<gene>
    <name evidence="5" type="ORF">JOB18_050133</name>
</gene>
<dbReference type="AlphaFoldDB" id="A0AAV6REY5"/>
<sequence length="295" mass="32531">MTGGFLSVPIMRPNICWNYLHVSILVVLLLTANTDSEGSDCSPDIRVRRHTAYEILVGRDLVINCTVVFCSSPPPAVSWLKMHVPVDVSNQSHIKTEWKLFKELEGVSYLIFQKIRSNDSGLYQCRSASDMGHAINVSVRGGGGGELSNVTWKNNTNSTDFRGTSPEIWMYVYSAAGIGAFVFLVIVVSVILMRGCKGKTRKEAQSENQYVAVPMVEELSPRQSPSDQSNVSTPQRHNKCAYGEVKQNRERPRPAAEDGGSVVYAALNHHLPPGAAPRPQRNQEESSVYAAIRVP</sequence>
<dbReference type="CDD" id="cd00096">
    <property type="entry name" value="Ig"/>
    <property type="match status" value="1"/>
</dbReference>
<evidence type="ECO:0000313" key="5">
    <source>
        <dbReference type="EMBL" id="KAG7504082.1"/>
    </source>
</evidence>
<dbReference type="EMBL" id="JAGKHQ010000012">
    <property type="protein sequence ID" value="KAG7504082.1"/>
    <property type="molecule type" value="Genomic_DNA"/>
</dbReference>
<dbReference type="PANTHER" id="PTHR37996:SF1">
    <property type="entry name" value="B- AND T-LYMPHOCYTE ATTENUATOR"/>
    <property type="match status" value="1"/>
</dbReference>
<keyword evidence="6" id="KW-1185">Reference proteome</keyword>
<proteinExistence type="predicted"/>
<dbReference type="GO" id="GO:0002768">
    <property type="term" value="P:immune response-regulating cell surface receptor signaling pathway"/>
    <property type="evidence" value="ECO:0007669"/>
    <property type="project" value="InterPro"/>
</dbReference>
<name>A0AAV6REY5_SOLSE</name>
<dbReference type="InterPro" id="IPR003599">
    <property type="entry name" value="Ig_sub"/>
</dbReference>
<dbReference type="Proteomes" id="UP000693946">
    <property type="component" value="Linkage Group LG2"/>
</dbReference>
<evidence type="ECO:0000256" key="1">
    <source>
        <dbReference type="SAM" id="MobiDB-lite"/>
    </source>
</evidence>
<dbReference type="GO" id="GO:0005886">
    <property type="term" value="C:plasma membrane"/>
    <property type="evidence" value="ECO:0007669"/>
    <property type="project" value="InterPro"/>
</dbReference>
<accession>A0AAV6REY5</accession>
<keyword evidence="2" id="KW-0812">Transmembrane</keyword>
<keyword evidence="2" id="KW-1133">Transmembrane helix</keyword>
<dbReference type="InterPro" id="IPR039257">
    <property type="entry name" value="BTLA"/>
</dbReference>
<keyword evidence="2" id="KW-0472">Membrane</keyword>
<feature type="domain" description="Ig-like" evidence="4">
    <location>
        <begin position="43"/>
        <end position="138"/>
    </location>
</feature>
<evidence type="ECO:0000313" key="6">
    <source>
        <dbReference type="Proteomes" id="UP000693946"/>
    </source>
</evidence>
<feature type="chain" id="PRO_5043518274" evidence="3">
    <location>
        <begin position="37"/>
        <end position="295"/>
    </location>
</feature>
<dbReference type="SMART" id="SM00408">
    <property type="entry name" value="IGc2"/>
    <property type="match status" value="1"/>
</dbReference>
<evidence type="ECO:0000256" key="3">
    <source>
        <dbReference type="SAM" id="SignalP"/>
    </source>
</evidence>
<dbReference type="GO" id="GO:0038023">
    <property type="term" value="F:signaling receptor activity"/>
    <property type="evidence" value="ECO:0007669"/>
    <property type="project" value="InterPro"/>
</dbReference>
<dbReference type="PANTHER" id="PTHR37996">
    <property type="entry name" value="B- AND T-LYMPHOCYTE ATTENUATOR"/>
    <property type="match status" value="1"/>
</dbReference>
<dbReference type="InterPro" id="IPR003598">
    <property type="entry name" value="Ig_sub2"/>
</dbReference>
<comment type="caution">
    <text evidence="5">The sequence shown here is derived from an EMBL/GenBank/DDBJ whole genome shotgun (WGS) entry which is preliminary data.</text>
</comment>
<dbReference type="PROSITE" id="PS50835">
    <property type="entry name" value="IG_LIKE"/>
    <property type="match status" value="1"/>
</dbReference>
<feature type="compositionally biased region" description="Basic and acidic residues" evidence="1">
    <location>
        <begin position="246"/>
        <end position="256"/>
    </location>
</feature>
<feature type="region of interest" description="Disordered" evidence="1">
    <location>
        <begin position="219"/>
        <end position="295"/>
    </location>
</feature>
<reference evidence="5 6" key="1">
    <citation type="journal article" date="2021" name="Sci. Rep.">
        <title>Chromosome anchoring in Senegalese sole (Solea senegalensis) reveals sex-associated markers and genome rearrangements in flatfish.</title>
        <authorList>
            <person name="Guerrero-Cozar I."/>
            <person name="Gomez-Garrido J."/>
            <person name="Berbel C."/>
            <person name="Martinez-Blanch J.F."/>
            <person name="Alioto T."/>
            <person name="Claros M.G."/>
            <person name="Gagnaire P.A."/>
            <person name="Manchado M."/>
        </authorList>
    </citation>
    <scope>NUCLEOTIDE SEQUENCE [LARGE SCALE GENOMIC DNA]</scope>
    <source>
        <strain evidence="5">Sse05_10M</strain>
    </source>
</reference>
<dbReference type="SMART" id="SM00409">
    <property type="entry name" value="IG"/>
    <property type="match status" value="1"/>
</dbReference>
<feature type="compositionally biased region" description="Polar residues" evidence="1">
    <location>
        <begin position="221"/>
        <end position="235"/>
    </location>
</feature>
<organism evidence="5 6">
    <name type="scientific">Solea senegalensis</name>
    <name type="common">Senegalese sole</name>
    <dbReference type="NCBI Taxonomy" id="28829"/>
    <lineage>
        <taxon>Eukaryota</taxon>
        <taxon>Metazoa</taxon>
        <taxon>Chordata</taxon>
        <taxon>Craniata</taxon>
        <taxon>Vertebrata</taxon>
        <taxon>Euteleostomi</taxon>
        <taxon>Actinopterygii</taxon>
        <taxon>Neopterygii</taxon>
        <taxon>Teleostei</taxon>
        <taxon>Neoteleostei</taxon>
        <taxon>Acanthomorphata</taxon>
        <taxon>Carangaria</taxon>
        <taxon>Pleuronectiformes</taxon>
        <taxon>Pleuronectoidei</taxon>
        <taxon>Soleidae</taxon>
        <taxon>Solea</taxon>
    </lineage>
</organism>
<dbReference type="Pfam" id="PF13927">
    <property type="entry name" value="Ig_3"/>
    <property type="match status" value="1"/>
</dbReference>
<feature type="signal peptide" evidence="3">
    <location>
        <begin position="1"/>
        <end position="36"/>
    </location>
</feature>
<protein>
    <submittedName>
        <fullName evidence="5">B-and T-lymphocyte attenuator-like</fullName>
    </submittedName>
</protein>